<keyword evidence="5 10" id="KW-0645">Protease</keyword>
<dbReference type="InterPro" id="IPR029058">
    <property type="entry name" value="AB_hydrolase_fold"/>
</dbReference>
<keyword evidence="4 10" id="KW-0121">Carboxypeptidase</keyword>
<keyword evidence="9" id="KW-0325">Glycoprotein</keyword>
<keyword evidence="6" id="KW-0732">Signal</keyword>
<dbReference type="Pfam" id="PF00450">
    <property type="entry name" value="Peptidase_S10"/>
    <property type="match status" value="3"/>
</dbReference>
<evidence type="ECO:0000256" key="6">
    <source>
        <dbReference type="ARBA" id="ARBA00022729"/>
    </source>
</evidence>
<accession>A0AA38TD50</accession>
<evidence type="ECO:0000256" key="7">
    <source>
        <dbReference type="ARBA" id="ARBA00022801"/>
    </source>
</evidence>
<dbReference type="Gene3D" id="6.10.250.940">
    <property type="match status" value="1"/>
</dbReference>
<dbReference type="GO" id="GO:0004185">
    <property type="term" value="F:serine-type carboxypeptidase activity"/>
    <property type="evidence" value="ECO:0007669"/>
    <property type="project" value="UniProtKB-UniRule"/>
</dbReference>
<dbReference type="PANTHER" id="PTHR11802">
    <property type="entry name" value="SERINE PROTEASE FAMILY S10 SERINE CARBOXYPEPTIDASE"/>
    <property type="match status" value="1"/>
</dbReference>
<comment type="caution">
    <text evidence="12">The sequence shown here is derived from an EMBL/GenBank/DDBJ whole genome shotgun (WGS) entry which is preliminary data.</text>
</comment>
<dbReference type="PANTHER" id="PTHR11802:SF460">
    <property type="entry name" value="CARBOXYPEPTIDASE"/>
    <property type="match status" value="1"/>
</dbReference>
<organism evidence="12 13">
    <name type="scientific">Centaurea solstitialis</name>
    <name type="common">yellow star-thistle</name>
    <dbReference type="NCBI Taxonomy" id="347529"/>
    <lineage>
        <taxon>Eukaryota</taxon>
        <taxon>Viridiplantae</taxon>
        <taxon>Streptophyta</taxon>
        <taxon>Embryophyta</taxon>
        <taxon>Tracheophyta</taxon>
        <taxon>Spermatophyta</taxon>
        <taxon>Magnoliopsida</taxon>
        <taxon>eudicotyledons</taxon>
        <taxon>Gunneridae</taxon>
        <taxon>Pentapetalae</taxon>
        <taxon>asterids</taxon>
        <taxon>campanulids</taxon>
        <taxon>Asterales</taxon>
        <taxon>Asteraceae</taxon>
        <taxon>Carduoideae</taxon>
        <taxon>Cardueae</taxon>
        <taxon>Centaureinae</taxon>
        <taxon>Centaurea</taxon>
    </lineage>
</organism>
<evidence type="ECO:0000256" key="3">
    <source>
        <dbReference type="ARBA" id="ARBA00022525"/>
    </source>
</evidence>
<sequence length="1146" mass="128354">MELGPFRVNADTVTLSRNKYAWNNVANVLFLESPAGVGFSYSNTSSDYLTGDEQTAKDSYTFLVNWLERFPEYKTRDFYITGESYAGHYVPQLAQLILQNNKITNQTVINLKGIALGNAYVDDETENTGMFDYFWSHAIISDEIHEGIVSKCNFSEGAPLTVECDEYEQQAYASVSNIDFYNIYAPLCSSSSNSTPSCFHRHQLAGHAVYSLAYDSGSNGEWYQRLDLQVGGYVVGYENLTNKNHRFHHMSCEVNKNTSRYFPQQSKVLLVFVHCYGGNGNDPLGTALNNQRLKRSQPGYRVSNQDSRADQDSYSPVYVGSQDGLKDLDKISVLPGEPAGTDFDQYSGYVTVDPSHGRALFYYLAESSVNSSTNPLVLWLNGGPGCSSFGNGAMMELGPFRVNADTVTLSHNKYAWNNVANVLFLESPAGVGFSYSNTSSDYITGDEQTAKDSYTFLVNWLERFPEYKTRDFYITGESYAGHYVPQLAQLILQNNKITNQTVINLKGIALGNAYVDDETENTGMFDYFWSHAIISDEIHDGIVSNCNFSEAAPSTAACDDYVQQAYAAKSNIYFYDIYAPLCSSSSNSTPSRFHLRQLAGHAVYSLAYDSGSNGKWYQRLDLQWRYRWKSTSDNNNKNHRFHHMSSKVNKNTARYLPQQAKVLLVLAHCYGGNGYDPLERALNVPRSKRSQPEYRVSNQDSRADQYSYSPVYVGSQDGLKDLDKISVLPGEPAGTDFDQYSGYVTVDPSHGRALFYYLAESPVNSSTNPLVLWLNGGPGCSSFGNGAMMELGPFRVNVDTVTLSHNKYAWNNRKNDYNKISFIELANVLFLESPAGVGFSYSNTSSDYVTGDEQTEKDSYTFLVNWLKRFPEYKTRDFYITGESYAGHYVPQLAQLILQNNKITNQTVINLKGIALGNAYVDDETGNTGMFDYFWSHAIISDEIHEGIVSKCNFSEDATTTEECDDYLQQAYAAKSNINFYDIYAPLCSSSSTSSPSISGFDPCTENYTQAYLNTPTVQQSLHAKPVEWESCNDFININWQWQDMPLTVLPTIQDLMASGISVWFYSGDTDGRVPVTSSRYSIDKLQTSVKTPWYPWIYEGEVGGYVVGYENLTFVTIRGAGHFVPSYQPARALAVFSSFLEGKLP</sequence>
<dbReference type="Gene3D" id="3.40.50.11320">
    <property type="match status" value="1"/>
</dbReference>
<evidence type="ECO:0000256" key="8">
    <source>
        <dbReference type="ARBA" id="ARBA00023157"/>
    </source>
</evidence>
<feature type="region of interest" description="Disordered" evidence="11">
    <location>
        <begin position="296"/>
        <end position="316"/>
    </location>
</feature>
<gene>
    <name evidence="12" type="ORF">OSB04_015866</name>
</gene>
<evidence type="ECO:0000256" key="1">
    <source>
        <dbReference type="ARBA" id="ARBA00004613"/>
    </source>
</evidence>
<dbReference type="InterPro" id="IPR033124">
    <property type="entry name" value="Ser_caboxypep_his_AS"/>
</dbReference>
<comment type="similarity">
    <text evidence="2 10">Belongs to the peptidase S10 family.</text>
</comment>
<dbReference type="EC" id="3.4.16.-" evidence="10"/>
<dbReference type="GO" id="GO:0005773">
    <property type="term" value="C:vacuole"/>
    <property type="evidence" value="ECO:0007669"/>
    <property type="project" value="TreeGrafter"/>
</dbReference>
<dbReference type="Gene3D" id="3.40.50.1820">
    <property type="entry name" value="alpha/beta hydrolase"/>
    <property type="match status" value="3"/>
</dbReference>
<evidence type="ECO:0000256" key="5">
    <source>
        <dbReference type="ARBA" id="ARBA00022670"/>
    </source>
</evidence>
<protein>
    <recommendedName>
        <fullName evidence="10">Carboxypeptidase</fullName>
        <ecNumber evidence="10">3.4.16.-</ecNumber>
    </recommendedName>
</protein>
<dbReference type="PROSITE" id="PS00131">
    <property type="entry name" value="CARBOXYPEPT_SER_SER"/>
    <property type="match status" value="3"/>
</dbReference>
<name>A0AA38TD50_9ASTR</name>
<proteinExistence type="inferred from homology"/>
<dbReference type="FunFam" id="3.40.50.11320:FF:000001">
    <property type="entry name" value="Carboxypeptidase"/>
    <property type="match status" value="1"/>
</dbReference>
<evidence type="ECO:0000256" key="10">
    <source>
        <dbReference type="RuleBase" id="RU361156"/>
    </source>
</evidence>
<keyword evidence="8" id="KW-1015">Disulfide bond</keyword>
<dbReference type="SUPFAM" id="SSF53474">
    <property type="entry name" value="alpha/beta-Hydrolases"/>
    <property type="match status" value="3"/>
</dbReference>
<dbReference type="FunFam" id="3.40.50.1820:FF:000030">
    <property type="entry name" value="Carboxypeptidase"/>
    <property type="match status" value="3"/>
</dbReference>
<reference evidence="12" key="1">
    <citation type="submission" date="2023-03" db="EMBL/GenBank/DDBJ databases">
        <title>Chromosome-scale reference genome and RAD-based genetic map of yellow starthistle (Centaurea solstitialis) reveal putative structural variation and QTLs associated with invader traits.</title>
        <authorList>
            <person name="Reatini B."/>
            <person name="Cang F.A."/>
            <person name="Jiang Q."/>
            <person name="Mckibben M.T.W."/>
            <person name="Barker M.S."/>
            <person name="Rieseberg L.H."/>
            <person name="Dlugosch K.M."/>
        </authorList>
    </citation>
    <scope>NUCLEOTIDE SEQUENCE</scope>
    <source>
        <strain evidence="12">CAN-66</strain>
        <tissue evidence="12">Leaf</tissue>
    </source>
</reference>
<keyword evidence="3" id="KW-0964">Secreted</keyword>
<keyword evidence="7 10" id="KW-0378">Hydrolase</keyword>
<evidence type="ECO:0000256" key="9">
    <source>
        <dbReference type="ARBA" id="ARBA00023180"/>
    </source>
</evidence>
<dbReference type="Proteomes" id="UP001172457">
    <property type="component" value="Chromosome 4"/>
</dbReference>
<evidence type="ECO:0000256" key="11">
    <source>
        <dbReference type="SAM" id="MobiDB-lite"/>
    </source>
</evidence>
<evidence type="ECO:0000313" key="12">
    <source>
        <dbReference type="EMBL" id="KAJ9551821.1"/>
    </source>
</evidence>
<dbReference type="InterPro" id="IPR018202">
    <property type="entry name" value="Ser_caboxypep_ser_AS"/>
</dbReference>
<dbReference type="InterPro" id="IPR001563">
    <property type="entry name" value="Peptidase_S10"/>
</dbReference>
<keyword evidence="13" id="KW-1185">Reference proteome</keyword>
<evidence type="ECO:0000256" key="2">
    <source>
        <dbReference type="ARBA" id="ARBA00009431"/>
    </source>
</evidence>
<dbReference type="AlphaFoldDB" id="A0AA38TD50"/>
<evidence type="ECO:0000256" key="4">
    <source>
        <dbReference type="ARBA" id="ARBA00022645"/>
    </source>
</evidence>
<comment type="subcellular location">
    <subcellularLocation>
        <location evidence="1">Secreted</location>
    </subcellularLocation>
</comment>
<dbReference type="GO" id="GO:0005576">
    <property type="term" value="C:extracellular region"/>
    <property type="evidence" value="ECO:0007669"/>
    <property type="project" value="UniProtKB-SubCell"/>
</dbReference>
<dbReference type="EMBL" id="JARYMX010000004">
    <property type="protein sequence ID" value="KAJ9551821.1"/>
    <property type="molecule type" value="Genomic_DNA"/>
</dbReference>
<evidence type="ECO:0000313" key="13">
    <source>
        <dbReference type="Proteomes" id="UP001172457"/>
    </source>
</evidence>
<dbReference type="PROSITE" id="PS00560">
    <property type="entry name" value="CARBOXYPEPT_SER_HIS"/>
    <property type="match status" value="1"/>
</dbReference>
<dbReference type="PRINTS" id="PR00724">
    <property type="entry name" value="CRBOXYPTASEC"/>
</dbReference>
<dbReference type="GO" id="GO:0006508">
    <property type="term" value="P:proteolysis"/>
    <property type="evidence" value="ECO:0007669"/>
    <property type="project" value="UniProtKB-KW"/>
</dbReference>